<organism evidence="2 3">
    <name type="scientific">Blastomonas natatoria</name>
    <dbReference type="NCBI Taxonomy" id="34015"/>
    <lineage>
        <taxon>Bacteria</taxon>
        <taxon>Pseudomonadati</taxon>
        <taxon>Pseudomonadota</taxon>
        <taxon>Alphaproteobacteria</taxon>
        <taxon>Sphingomonadales</taxon>
        <taxon>Sphingomonadaceae</taxon>
        <taxon>Blastomonas</taxon>
    </lineage>
</organism>
<feature type="transmembrane region" description="Helical" evidence="1">
    <location>
        <begin position="12"/>
        <end position="31"/>
    </location>
</feature>
<evidence type="ECO:0000256" key="1">
    <source>
        <dbReference type="SAM" id="Phobius"/>
    </source>
</evidence>
<gene>
    <name evidence="2" type="ORF">C7451_107254</name>
</gene>
<dbReference type="OrthoDB" id="8968524at2"/>
<comment type="caution">
    <text evidence="2">The sequence shown here is derived from an EMBL/GenBank/DDBJ whole genome shotgun (WGS) entry which is preliminary data.</text>
</comment>
<evidence type="ECO:0000313" key="2">
    <source>
        <dbReference type="EMBL" id="PXW75282.1"/>
    </source>
</evidence>
<evidence type="ECO:0008006" key="4">
    <source>
        <dbReference type="Google" id="ProtNLM"/>
    </source>
</evidence>
<dbReference type="Proteomes" id="UP000248014">
    <property type="component" value="Unassembled WGS sequence"/>
</dbReference>
<dbReference type="AlphaFoldDB" id="A0A2V3V0L5"/>
<keyword evidence="1" id="KW-0812">Transmembrane</keyword>
<keyword evidence="1" id="KW-1133">Transmembrane helix</keyword>
<accession>A0A2V3V0L5</accession>
<keyword evidence="3" id="KW-1185">Reference proteome</keyword>
<protein>
    <recommendedName>
        <fullName evidence="4">DUF4175 domain-containing protein</fullName>
    </recommendedName>
</protein>
<dbReference type="EMBL" id="QJJM01000007">
    <property type="protein sequence ID" value="PXW75282.1"/>
    <property type="molecule type" value="Genomic_DNA"/>
</dbReference>
<proteinExistence type="predicted"/>
<feature type="transmembrane region" description="Helical" evidence="1">
    <location>
        <begin position="37"/>
        <end position="54"/>
    </location>
</feature>
<dbReference type="RefSeq" id="WP_110299006.1">
    <property type="nucleotide sequence ID" value="NZ_QJJM01000007.1"/>
</dbReference>
<name>A0A2V3V0L5_9SPHN</name>
<sequence length="59" mass="6319">MSNTRSLRTIFALPFAIFVIGLAGLIIALTGDGWRDVAAWMALSAPVAAAAWAMRARRT</sequence>
<reference evidence="2 3" key="1">
    <citation type="submission" date="2018-05" db="EMBL/GenBank/DDBJ databases">
        <title>Genomic Encyclopedia of Type Strains, Phase IV (KMG-IV): sequencing the most valuable type-strain genomes for metagenomic binning, comparative biology and taxonomic classification.</title>
        <authorList>
            <person name="Goeker M."/>
        </authorList>
    </citation>
    <scope>NUCLEOTIDE SEQUENCE [LARGE SCALE GENOMIC DNA]</scope>
    <source>
        <strain evidence="2 3">DSM 3183</strain>
    </source>
</reference>
<evidence type="ECO:0000313" key="3">
    <source>
        <dbReference type="Proteomes" id="UP000248014"/>
    </source>
</evidence>
<keyword evidence="1" id="KW-0472">Membrane</keyword>